<dbReference type="PANTHER" id="PTHR47359">
    <property type="entry name" value="PEPTIDOGLYCAN DL-ENDOPEPTIDASE CWLO"/>
    <property type="match status" value="1"/>
</dbReference>
<dbReference type="InterPro" id="IPR038765">
    <property type="entry name" value="Papain-like_cys_pep_sf"/>
</dbReference>
<reference evidence="6 7" key="1">
    <citation type="submission" date="2023-03" db="EMBL/GenBank/DDBJ databases">
        <title>Draft genome sequence of type strain Streptomyces ferralitis JCM 14344.</title>
        <authorList>
            <person name="Klaysubun C."/>
            <person name="Duangmal K."/>
        </authorList>
    </citation>
    <scope>NUCLEOTIDE SEQUENCE [LARGE SCALE GENOMIC DNA]</scope>
    <source>
        <strain evidence="6 7">JCM 14344</strain>
    </source>
</reference>
<evidence type="ECO:0000256" key="4">
    <source>
        <dbReference type="ARBA" id="ARBA00022807"/>
    </source>
</evidence>
<comment type="similarity">
    <text evidence="1">Belongs to the peptidase C40 family.</text>
</comment>
<accession>A0ABT5YUD9</accession>
<comment type="caution">
    <text evidence="6">The sequence shown here is derived from an EMBL/GenBank/DDBJ whole genome shotgun (WGS) entry which is preliminary data.</text>
</comment>
<dbReference type="PANTHER" id="PTHR47359:SF3">
    <property type="entry name" value="NLP_P60 DOMAIN-CONTAINING PROTEIN-RELATED"/>
    <property type="match status" value="1"/>
</dbReference>
<evidence type="ECO:0000313" key="6">
    <source>
        <dbReference type="EMBL" id="MDF2254941.1"/>
    </source>
</evidence>
<dbReference type="PROSITE" id="PS51935">
    <property type="entry name" value="NLPC_P60"/>
    <property type="match status" value="1"/>
</dbReference>
<evidence type="ECO:0000313" key="7">
    <source>
        <dbReference type="Proteomes" id="UP001220022"/>
    </source>
</evidence>
<keyword evidence="4" id="KW-0788">Thiol protease</keyword>
<evidence type="ECO:0000256" key="3">
    <source>
        <dbReference type="ARBA" id="ARBA00022801"/>
    </source>
</evidence>
<protein>
    <submittedName>
        <fullName evidence="6">C40 family peptidase</fullName>
    </submittedName>
</protein>
<dbReference type="InterPro" id="IPR051794">
    <property type="entry name" value="PG_Endopeptidase_C40"/>
</dbReference>
<dbReference type="EMBL" id="JARHTQ010000002">
    <property type="protein sequence ID" value="MDF2254941.1"/>
    <property type="molecule type" value="Genomic_DNA"/>
</dbReference>
<evidence type="ECO:0000256" key="1">
    <source>
        <dbReference type="ARBA" id="ARBA00007074"/>
    </source>
</evidence>
<sequence>MTVRFASALFSRPEATSILAAAALTAGALVPSLPSQAIGTTVARRALEVAASKQGSPYEYGAAGPSRFDCSGLTLYAFRAAGRLLPRTATAQYSRTHHVAAASRAPGDLVFFHHGSSIYHVGIYAGHDRIWHASRAGSRVRLERIWTAHVWYGHVE</sequence>
<feature type="domain" description="NlpC/P60" evidence="5">
    <location>
        <begin position="40"/>
        <end position="156"/>
    </location>
</feature>
<organism evidence="6 7">
    <name type="scientific">Streptantibioticus ferralitis</name>
    <dbReference type="NCBI Taxonomy" id="236510"/>
    <lineage>
        <taxon>Bacteria</taxon>
        <taxon>Bacillati</taxon>
        <taxon>Actinomycetota</taxon>
        <taxon>Actinomycetes</taxon>
        <taxon>Kitasatosporales</taxon>
        <taxon>Streptomycetaceae</taxon>
        <taxon>Streptantibioticus</taxon>
    </lineage>
</organism>
<dbReference type="Pfam" id="PF00877">
    <property type="entry name" value="NLPC_P60"/>
    <property type="match status" value="1"/>
</dbReference>
<dbReference type="SUPFAM" id="SSF54001">
    <property type="entry name" value="Cysteine proteinases"/>
    <property type="match status" value="1"/>
</dbReference>
<dbReference type="InterPro" id="IPR000064">
    <property type="entry name" value="NLP_P60_dom"/>
</dbReference>
<name>A0ABT5YUD9_9ACTN</name>
<keyword evidence="3" id="KW-0378">Hydrolase</keyword>
<gene>
    <name evidence="6" type="ORF">P2L57_04105</name>
</gene>
<dbReference type="RefSeq" id="WP_275808301.1">
    <property type="nucleotide sequence ID" value="NZ_BAAANM010000008.1"/>
</dbReference>
<dbReference type="Gene3D" id="3.90.1720.10">
    <property type="entry name" value="endopeptidase domain like (from Nostoc punctiforme)"/>
    <property type="match status" value="1"/>
</dbReference>
<keyword evidence="7" id="KW-1185">Reference proteome</keyword>
<keyword evidence="2" id="KW-0645">Protease</keyword>
<evidence type="ECO:0000259" key="5">
    <source>
        <dbReference type="PROSITE" id="PS51935"/>
    </source>
</evidence>
<dbReference type="Proteomes" id="UP001220022">
    <property type="component" value="Unassembled WGS sequence"/>
</dbReference>
<proteinExistence type="inferred from homology"/>
<evidence type="ECO:0000256" key="2">
    <source>
        <dbReference type="ARBA" id="ARBA00022670"/>
    </source>
</evidence>